<accession>A0A8H7RFG7</accession>
<dbReference type="PANTHER" id="PTHR13554:SF10">
    <property type="entry name" value="26S PROTEASOME NON-ATPASE REGULATORY SUBUNIT 5"/>
    <property type="match status" value="1"/>
</dbReference>
<evidence type="ECO:0000313" key="1">
    <source>
        <dbReference type="EMBL" id="KAG2210032.1"/>
    </source>
</evidence>
<dbReference type="EMBL" id="JAEPRD010000013">
    <property type="protein sequence ID" value="KAG2210032.1"/>
    <property type="molecule type" value="Genomic_DNA"/>
</dbReference>
<evidence type="ECO:0000313" key="2">
    <source>
        <dbReference type="Proteomes" id="UP000603453"/>
    </source>
</evidence>
<dbReference type="GO" id="GO:0043248">
    <property type="term" value="P:proteasome assembly"/>
    <property type="evidence" value="ECO:0007669"/>
    <property type="project" value="InterPro"/>
</dbReference>
<keyword evidence="2" id="KW-1185">Reference proteome</keyword>
<comment type="caution">
    <text evidence="1">The sequence shown here is derived from an EMBL/GenBank/DDBJ whole genome shotgun (WGS) entry which is preliminary data.</text>
</comment>
<dbReference type="AlphaFoldDB" id="A0A8H7RFG7"/>
<gene>
    <name evidence="1" type="ORF">INT47_003468</name>
</gene>
<organism evidence="1 2">
    <name type="scientific">Mucor saturninus</name>
    <dbReference type="NCBI Taxonomy" id="64648"/>
    <lineage>
        <taxon>Eukaryota</taxon>
        <taxon>Fungi</taxon>
        <taxon>Fungi incertae sedis</taxon>
        <taxon>Mucoromycota</taxon>
        <taxon>Mucoromycotina</taxon>
        <taxon>Mucoromycetes</taxon>
        <taxon>Mucorales</taxon>
        <taxon>Mucorineae</taxon>
        <taxon>Mucoraceae</taxon>
        <taxon>Mucor</taxon>
    </lineage>
</organism>
<dbReference type="GO" id="GO:0005829">
    <property type="term" value="C:cytosol"/>
    <property type="evidence" value="ECO:0007669"/>
    <property type="project" value="TreeGrafter"/>
</dbReference>
<protein>
    <recommendedName>
        <fullName evidence="3">26S proteasome non-ATPase regulatory subunit 5</fullName>
    </recommendedName>
</protein>
<name>A0A8H7RFG7_9FUNG</name>
<sequence length="510" mass="56662">MSPALVNPLVQVSKVLQPNATVPLPEKVAVLQTFATTLQGNLPMERSVQILSAVPLGLFYHGFSVEDDKLTAVLCELIQKILSPFTFEHVMSEENKPFLLQGLTHFTPEIRYLSIQQVFKCLSSDAAVSMMVESDVFPLILVSIAFQDTRTANKASELLYKMSSMPSGLEAFFGPTCTMMLKQLLSVNGTISFRVYDLIIKVATLSDETFEKSEDSGLLLEFTKELQSKDLLVKINAIELLNEIATTPAGLVFLEKADLLESISAVLDNSNDNDVVVALVKCAVIKFFGNLGENKTIQFEPMSVKYHILERLEKCLDSTETEILMVTVSSVGLIGSHLAGLEQISNQQSLLEKFFEIYESSVGPIKGVFLQSLSKLISVRGDNEHVETLTLDIFKRIQGRPSTLTSLIKEAKQPEESVRVASFALMQAIAYHAWGSQLMAQSNEFMNYILNRSTEYTEQGQTWKYAIIQTLASAPDASHIFKEYYAQLVVYIRQGAYFRPLEAIAAVESS</sequence>
<dbReference type="Gene3D" id="1.25.10.10">
    <property type="entry name" value="Leucine-rich Repeat Variant"/>
    <property type="match status" value="1"/>
</dbReference>
<evidence type="ECO:0008006" key="3">
    <source>
        <dbReference type="Google" id="ProtNLM"/>
    </source>
</evidence>
<dbReference type="PANTHER" id="PTHR13554">
    <property type="entry name" value="26S PROTEASOME NON-ATPASE REGULATORY SUBUNIT 5-RELATED"/>
    <property type="match status" value="1"/>
</dbReference>
<proteinExistence type="predicted"/>
<dbReference type="InterPro" id="IPR019538">
    <property type="entry name" value="PSMD5"/>
</dbReference>
<dbReference type="Pfam" id="PF10508">
    <property type="entry name" value="Proteasom_PSMB"/>
    <property type="match status" value="1"/>
</dbReference>
<dbReference type="InterPro" id="IPR016024">
    <property type="entry name" value="ARM-type_fold"/>
</dbReference>
<dbReference type="SUPFAM" id="SSF48371">
    <property type="entry name" value="ARM repeat"/>
    <property type="match status" value="1"/>
</dbReference>
<dbReference type="OrthoDB" id="10250600at2759"/>
<dbReference type="Proteomes" id="UP000603453">
    <property type="component" value="Unassembled WGS sequence"/>
</dbReference>
<reference evidence="1" key="1">
    <citation type="submission" date="2020-12" db="EMBL/GenBank/DDBJ databases">
        <title>Metabolic potential, ecology and presence of endohyphal bacteria is reflected in genomic diversity of Mucoromycotina.</title>
        <authorList>
            <person name="Muszewska A."/>
            <person name="Okrasinska A."/>
            <person name="Steczkiewicz K."/>
            <person name="Drgas O."/>
            <person name="Orlowska M."/>
            <person name="Perlinska-Lenart U."/>
            <person name="Aleksandrzak-Piekarczyk T."/>
            <person name="Szatraj K."/>
            <person name="Zielenkiewicz U."/>
            <person name="Pilsyk S."/>
            <person name="Malc E."/>
            <person name="Mieczkowski P."/>
            <person name="Kruszewska J.S."/>
            <person name="Biernat P."/>
            <person name="Pawlowska J."/>
        </authorList>
    </citation>
    <scope>NUCLEOTIDE SEQUENCE</scope>
    <source>
        <strain evidence="1">WA0000017839</strain>
    </source>
</reference>
<dbReference type="InterPro" id="IPR011989">
    <property type="entry name" value="ARM-like"/>
</dbReference>